<protein>
    <recommendedName>
        <fullName evidence="3">CopG family transcriptional regulator</fullName>
    </recommendedName>
</protein>
<evidence type="ECO:0008006" key="3">
    <source>
        <dbReference type="Google" id="ProtNLM"/>
    </source>
</evidence>
<dbReference type="RefSeq" id="WP_162034111.1">
    <property type="nucleotide sequence ID" value="NZ_CACVBR010000055.1"/>
</dbReference>
<evidence type="ECO:0000313" key="2">
    <source>
        <dbReference type="Proteomes" id="UP000445144"/>
    </source>
</evidence>
<evidence type="ECO:0000313" key="1">
    <source>
        <dbReference type="EMBL" id="CAA7197444.1"/>
    </source>
</evidence>
<organism evidence="1 2">
    <name type="scientific">Chryseobacterium potabilaquae</name>
    <dbReference type="NCBI Taxonomy" id="2675057"/>
    <lineage>
        <taxon>Bacteria</taxon>
        <taxon>Pseudomonadati</taxon>
        <taxon>Bacteroidota</taxon>
        <taxon>Flavobacteriia</taxon>
        <taxon>Flavobacteriales</taxon>
        <taxon>Weeksellaceae</taxon>
        <taxon>Chryseobacterium group</taxon>
        <taxon>Chryseobacterium</taxon>
    </lineage>
</organism>
<gene>
    <name evidence="1" type="ORF">CHRY9293_03503</name>
</gene>
<dbReference type="Gene3D" id="1.10.1220.10">
    <property type="entry name" value="Met repressor-like"/>
    <property type="match status" value="1"/>
</dbReference>
<dbReference type="Proteomes" id="UP000445144">
    <property type="component" value="Unassembled WGS sequence"/>
</dbReference>
<dbReference type="AlphaFoldDB" id="A0A6N4XDA5"/>
<name>A0A6N4XDA5_9FLAO</name>
<keyword evidence="2" id="KW-1185">Reference proteome</keyword>
<dbReference type="EMBL" id="CACVBR010000055">
    <property type="protein sequence ID" value="CAA7197444.1"/>
    <property type="molecule type" value="Genomic_DNA"/>
</dbReference>
<sequence length="72" mass="8487">MKTGSFDKLKQISIKETPKQKIVPIKERKRDNESSYTLWLNKELLKSLKLKAVEENDNVKNIVEKAIRNFLK</sequence>
<accession>A0A6N4XDA5</accession>
<dbReference type="InterPro" id="IPR013321">
    <property type="entry name" value="Arc_rbn_hlx_hlx"/>
</dbReference>
<dbReference type="GO" id="GO:0006355">
    <property type="term" value="P:regulation of DNA-templated transcription"/>
    <property type="evidence" value="ECO:0007669"/>
    <property type="project" value="InterPro"/>
</dbReference>
<reference evidence="1 2" key="1">
    <citation type="submission" date="2020-01" db="EMBL/GenBank/DDBJ databases">
        <authorList>
            <person name="Rodrigo-Torres L."/>
            <person name="Arahal R. D."/>
            <person name="Lucena T."/>
        </authorList>
    </citation>
    <scope>NUCLEOTIDE SEQUENCE [LARGE SCALE GENOMIC DNA]</scope>
    <source>
        <strain evidence="1 2">CECT 9293</strain>
    </source>
</reference>
<proteinExistence type="predicted"/>